<dbReference type="AlphaFoldDB" id="A0A1K2HF84"/>
<dbReference type="PANTHER" id="PTHR43479:SF11">
    <property type="entry name" value="ACREF_ENVCD OPERON REPRESSOR-RELATED"/>
    <property type="match status" value="1"/>
</dbReference>
<sequence>MDNNTILHSYQDWLKVQKMPAGKKKTLSAAVELFSRQGYNGTSTAQIAEKASISQATIFKYFKTKEELLSEIIEPLIPELKKEFLPKLKTYSKIEDAIHFIVQNRFRFLAQNADIIKIILQEILVNSGLRQSLMAAIQDTIIDDLKMQLSRLQNDNPNIVTYQEDCEVIRTGLGLLFAYFFQRFVLEISTQSEEKDLKCIEEQLIKLITTKV</sequence>
<dbReference type="SUPFAM" id="SSF46689">
    <property type="entry name" value="Homeodomain-like"/>
    <property type="match status" value="1"/>
</dbReference>
<reference evidence="5 6" key="2">
    <citation type="submission" date="2016-11" db="EMBL/GenBank/DDBJ databases">
        <authorList>
            <person name="Jaros S."/>
            <person name="Januszkiewicz K."/>
            <person name="Wedrychowicz H."/>
        </authorList>
    </citation>
    <scope>NUCLEOTIDE SEQUENCE [LARGE SCALE GENOMIC DNA]</scope>
    <source>
        <strain evidence="5 6">DSM 22330</strain>
    </source>
</reference>
<dbReference type="Pfam" id="PF00440">
    <property type="entry name" value="TetR_N"/>
    <property type="match status" value="1"/>
</dbReference>
<dbReference type="Gene3D" id="1.10.357.10">
    <property type="entry name" value="Tetracycline Repressor, domain 2"/>
    <property type="match status" value="1"/>
</dbReference>
<evidence type="ECO:0000313" key="6">
    <source>
        <dbReference type="Proteomes" id="UP000185655"/>
    </source>
</evidence>
<organism evidence="5 6">
    <name type="scientific">Pseudolactococcus chungangensis CAU 28 = DSM 22330</name>
    <dbReference type="NCBI Taxonomy" id="1122154"/>
    <lineage>
        <taxon>Bacteria</taxon>
        <taxon>Bacillati</taxon>
        <taxon>Bacillota</taxon>
        <taxon>Bacilli</taxon>
        <taxon>Lactobacillales</taxon>
        <taxon>Streptococcaceae</taxon>
        <taxon>Pseudolactococcus</taxon>
    </lineage>
</organism>
<evidence type="ECO:0000259" key="3">
    <source>
        <dbReference type="PROSITE" id="PS50977"/>
    </source>
</evidence>
<feature type="domain" description="HTH tetR-type" evidence="3">
    <location>
        <begin position="20"/>
        <end position="80"/>
    </location>
</feature>
<dbReference type="InterPro" id="IPR023772">
    <property type="entry name" value="DNA-bd_HTH_TetR-type_CS"/>
</dbReference>
<dbReference type="InterPro" id="IPR009057">
    <property type="entry name" value="Homeodomain-like_sf"/>
</dbReference>
<dbReference type="PROSITE" id="PS01081">
    <property type="entry name" value="HTH_TETR_1"/>
    <property type="match status" value="1"/>
</dbReference>
<dbReference type="STRING" id="1122154.SAMN02746068_01575"/>
<dbReference type="OrthoDB" id="9780824at2"/>
<accession>A0A1K2HF84</accession>
<dbReference type="GO" id="GO:0003677">
    <property type="term" value="F:DNA binding"/>
    <property type="evidence" value="ECO:0007669"/>
    <property type="project" value="UniProtKB-UniRule"/>
</dbReference>
<dbReference type="InterPro" id="IPR001647">
    <property type="entry name" value="HTH_TetR"/>
</dbReference>
<keyword evidence="7" id="KW-1185">Reference proteome</keyword>
<dbReference type="PROSITE" id="PS50977">
    <property type="entry name" value="HTH_TETR_2"/>
    <property type="match status" value="1"/>
</dbReference>
<dbReference type="RefSeq" id="WP_031367087.1">
    <property type="nucleotide sequence ID" value="NZ_FPKS01000009.1"/>
</dbReference>
<dbReference type="InterPro" id="IPR050624">
    <property type="entry name" value="HTH-type_Tx_Regulator"/>
</dbReference>
<gene>
    <name evidence="4" type="ORF">RR45_GL001085</name>
    <name evidence="5" type="ORF">SAMN02746068_01575</name>
</gene>
<protein>
    <submittedName>
        <fullName evidence="5">Transcriptional regulator, TetR family</fullName>
    </submittedName>
</protein>
<dbReference type="PANTHER" id="PTHR43479">
    <property type="entry name" value="ACREF/ENVCD OPERON REPRESSOR-RELATED"/>
    <property type="match status" value="1"/>
</dbReference>
<dbReference type="Proteomes" id="UP000185655">
    <property type="component" value="Unassembled WGS sequence"/>
</dbReference>
<evidence type="ECO:0000313" key="5">
    <source>
        <dbReference type="EMBL" id="SFZ75488.1"/>
    </source>
</evidence>
<dbReference type="EMBL" id="FPKS01000009">
    <property type="protein sequence ID" value="SFZ75488.1"/>
    <property type="molecule type" value="Genomic_DNA"/>
</dbReference>
<dbReference type="PRINTS" id="PR00455">
    <property type="entry name" value="HTHTETR"/>
</dbReference>
<keyword evidence="1 2" id="KW-0238">DNA-binding</keyword>
<name>A0A1K2HF84_9LACT</name>
<dbReference type="EMBL" id="JXJT01000022">
    <property type="protein sequence ID" value="PCS01711.1"/>
    <property type="molecule type" value="Genomic_DNA"/>
</dbReference>
<evidence type="ECO:0000256" key="2">
    <source>
        <dbReference type="PROSITE-ProRule" id="PRU00335"/>
    </source>
</evidence>
<proteinExistence type="predicted"/>
<dbReference type="Proteomes" id="UP000218979">
    <property type="component" value="Unassembled WGS sequence"/>
</dbReference>
<evidence type="ECO:0000313" key="7">
    <source>
        <dbReference type="Proteomes" id="UP000218979"/>
    </source>
</evidence>
<evidence type="ECO:0000313" key="4">
    <source>
        <dbReference type="EMBL" id="PCS01711.1"/>
    </source>
</evidence>
<reference evidence="4 7" key="1">
    <citation type="submission" date="2014-12" db="EMBL/GenBank/DDBJ databases">
        <title>Draft genome sequences of 10 type strains of Lactococcus.</title>
        <authorList>
            <person name="Sun Z."/>
            <person name="Zhong Z."/>
            <person name="Liu W."/>
            <person name="Zhang W."/>
            <person name="Zhang H."/>
        </authorList>
    </citation>
    <scope>NUCLEOTIDE SEQUENCE [LARGE SCALE GENOMIC DNA]</scope>
    <source>
        <strain evidence="4 7">DSM 22330</strain>
    </source>
</reference>
<feature type="DNA-binding region" description="H-T-H motif" evidence="2">
    <location>
        <begin position="43"/>
        <end position="62"/>
    </location>
</feature>
<evidence type="ECO:0000256" key="1">
    <source>
        <dbReference type="ARBA" id="ARBA00023125"/>
    </source>
</evidence>